<name>A0A2S8Q896_9GAMM</name>
<dbReference type="Proteomes" id="UP000239550">
    <property type="component" value="Unassembled WGS sequence"/>
</dbReference>
<evidence type="ECO:0000313" key="2">
    <source>
        <dbReference type="EMBL" id="PQQ29164.1"/>
    </source>
</evidence>
<dbReference type="AlphaFoldDB" id="A0A2S8Q896"/>
<dbReference type="RefSeq" id="WP_105394721.1">
    <property type="nucleotide sequence ID" value="NZ_PUWT01000005.1"/>
</dbReference>
<comment type="caution">
    <text evidence="2">The sequence shown here is derived from an EMBL/GenBank/DDBJ whole genome shotgun (WGS) entry which is preliminary data.</text>
</comment>
<proteinExistence type="predicted"/>
<sequence length="236" mass="28014">MVIFKKLKGNIDKNPLFRYVRFILLPSIFSSKEEIKRNKRYHKYNLAALYAFQEAMESINKTFWLDWGTLLGAIREKDFIVHDNDLDFGMYLSDFSDEIEISLISKGFKKLKKFEKDKGETALEYTYSLRGVQVDIFFYSKKEEHMICHHFGDFGEPKIKGSIKEGECTTFENYCPSFELTNTEFKGRNFLIPKNTTEYLTNYYGKDYMIPVIETEYIPDRYSYTKPIGVGKYYFY</sequence>
<dbReference type="PANTHER" id="PTHR43404:SF1">
    <property type="entry name" value="MNN4P"/>
    <property type="match status" value="1"/>
</dbReference>
<evidence type="ECO:0000313" key="3">
    <source>
        <dbReference type="Proteomes" id="UP000239550"/>
    </source>
</evidence>
<keyword evidence="3" id="KW-1185">Reference proteome</keyword>
<gene>
    <name evidence="2" type="ORF">C6H66_02500</name>
</gene>
<accession>A0A2S8Q896</accession>
<dbReference type="EMBL" id="PUWT01000005">
    <property type="protein sequence ID" value="PQQ29164.1"/>
    <property type="molecule type" value="Genomic_DNA"/>
</dbReference>
<dbReference type="GO" id="GO:0009100">
    <property type="term" value="P:glycoprotein metabolic process"/>
    <property type="evidence" value="ECO:0007669"/>
    <property type="project" value="UniProtKB-ARBA"/>
</dbReference>
<dbReference type="Pfam" id="PF04991">
    <property type="entry name" value="LicD"/>
    <property type="match status" value="1"/>
</dbReference>
<feature type="domain" description="LicD/FKTN/FKRP nucleotidyltransferase" evidence="1">
    <location>
        <begin position="62"/>
        <end position="118"/>
    </location>
</feature>
<dbReference type="InterPro" id="IPR052942">
    <property type="entry name" value="LPS_cholinephosphotransferase"/>
</dbReference>
<evidence type="ECO:0000259" key="1">
    <source>
        <dbReference type="Pfam" id="PF04991"/>
    </source>
</evidence>
<organism evidence="2 3">
    <name type="scientific">Photorhabdus hindustanensis</name>
    <dbReference type="NCBI Taxonomy" id="2918802"/>
    <lineage>
        <taxon>Bacteria</taxon>
        <taxon>Pseudomonadati</taxon>
        <taxon>Pseudomonadota</taxon>
        <taxon>Gammaproteobacteria</taxon>
        <taxon>Enterobacterales</taxon>
        <taxon>Morganellaceae</taxon>
        <taxon>Photorhabdus</taxon>
    </lineage>
</organism>
<reference evidence="2 3" key="1">
    <citation type="submission" date="2018-02" db="EMBL/GenBank/DDBJ databases">
        <title>Five New Genomes of Indian Photorhabdus Isolates TSA.</title>
        <authorList>
            <person name="Dubay B."/>
            <person name="Somvanshi V.S."/>
        </authorList>
    </citation>
    <scope>NUCLEOTIDE SEQUENCE [LARGE SCALE GENOMIC DNA]</scope>
    <source>
        <strain evidence="2 3">H1</strain>
    </source>
</reference>
<protein>
    <recommendedName>
        <fullName evidence="1">LicD/FKTN/FKRP nucleotidyltransferase domain-containing protein</fullName>
    </recommendedName>
</protein>
<dbReference type="PANTHER" id="PTHR43404">
    <property type="entry name" value="LIPOPOLYSACCHARIDE CHOLINEPHOSPHOTRANSFERASE LICD"/>
    <property type="match status" value="1"/>
</dbReference>
<dbReference type="InterPro" id="IPR007074">
    <property type="entry name" value="LicD/FKTN/FKRP_NTP_transf"/>
</dbReference>